<accession>A0A1M5BLR6</accession>
<gene>
    <name evidence="7" type="ORF">SAMN05444362_106115</name>
</gene>
<dbReference type="GO" id="GO:0003959">
    <property type="term" value="F:NADPH dehydrogenase activity"/>
    <property type="evidence" value="ECO:0007669"/>
    <property type="project" value="InterPro"/>
</dbReference>
<reference evidence="8" key="1">
    <citation type="submission" date="2016-11" db="EMBL/GenBank/DDBJ databases">
        <authorList>
            <person name="Varghese N."/>
            <person name="Submissions S."/>
        </authorList>
    </citation>
    <scope>NUCLEOTIDE SEQUENCE [LARGE SCALE GENOMIC DNA]</scope>
    <source>
        <strain evidence="8">DSM 27370</strain>
    </source>
</reference>
<keyword evidence="8" id="KW-1185">Reference proteome</keyword>
<proteinExistence type="predicted"/>
<evidence type="ECO:0000259" key="6">
    <source>
        <dbReference type="Pfam" id="PF00724"/>
    </source>
</evidence>
<sequence>MAPMCQYSATDGFANEWHYVHYTTRAIGGCAAIIQEATAVRPDGRITYADLGIWKDEHIDELKKIVTSVIKYGAVPGIQLAHAGRKASCELPWKGGKQLHSGDNSWLPVAPSALAFDEGEVIPHALDIDEIQTVLEDFKKAAERAVKAGYQIIEIHAAHGYLIHQFLSPVSNHRTDEYGGSFENRIRFLLEVVDSILPTLSSNHSLWVRISATDWVDNGWNLEESVKLSAILKSKGVDVMDISTGGNVPHVRMPIGPNYQVPFAAEIKEKAQTITGAVGLITQAKQAEELLTENKCDLIFLGRELLRNPYFALAASKELDNTGQYPLQYERSYK</sequence>
<organism evidence="7 8">
    <name type="scientific">Dysgonomonas macrotermitis</name>
    <dbReference type="NCBI Taxonomy" id="1346286"/>
    <lineage>
        <taxon>Bacteria</taxon>
        <taxon>Pseudomonadati</taxon>
        <taxon>Bacteroidota</taxon>
        <taxon>Bacteroidia</taxon>
        <taxon>Bacteroidales</taxon>
        <taxon>Dysgonomonadaceae</taxon>
        <taxon>Dysgonomonas</taxon>
    </lineage>
</organism>
<evidence type="ECO:0000256" key="5">
    <source>
        <dbReference type="ARBA" id="ARBA00023002"/>
    </source>
</evidence>
<evidence type="ECO:0000256" key="2">
    <source>
        <dbReference type="ARBA" id="ARBA00022630"/>
    </source>
</evidence>
<keyword evidence="4" id="KW-0521">NADP</keyword>
<comment type="cofactor">
    <cofactor evidence="1">
        <name>FMN</name>
        <dbReference type="ChEBI" id="CHEBI:58210"/>
    </cofactor>
</comment>
<evidence type="ECO:0000313" key="8">
    <source>
        <dbReference type="Proteomes" id="UP000184480"/>
    </source>
</evidence>
<dbReference type="Pfam" id="PF00724">
    <property type="entry name" value="Oxidored_FMN"/>
    <property type="match status" value="1"/>
</dbReference>
<dbReference type="GO" id="GO:0050661">
    <property type="term" value="F:NADP binding"/>
    <property type="evidence" value="ECO:0007669"/>
    <property type="project" value="InterPro"/>
</dbReference>
<dbReference type="PANTHER" id="PTHR43303:SF4">
    <property type="entry name" value="NADPH DEHYDROGENASE C23G7.10C-RELATED"/>
    <property type="match status" value="1"/>
</dbReference>
<dbReference type="CDD" id="cd02932">
    <property type="entry name" value="OYE_YqiM_FMN"/>
    <property type="match status" value="1"/>
</dbReference>
<evidence type="ECO:0000256" key="1">
    <source>
        <dbReference type="ARBA" id="ARBA00001917"/>
    </source>
</evidence>
<dbReference type="AlphaFoldDB" id="A0A1M5BLR6"/>
<dbReference type="EMBL" id="FQUC01000006">
    <property type="protein sequence ID" value="SHF43438.1"/>
    <property type="molecule type" value="Genomic_DNA"/>
</dbReference>
<dbReference type="PANTHER" id="PTHR43303">
    <property type="entry name" value="NADPH DEHYDROGENASE C23G7.10C-RELATED"/>
    <property type="match status" value="1"/>
</dbReference>
<dbReference type="SUPFAM" id="SSF51395">
    <property type="entry name" value="FMN-linked oxidoreductases"/>
    <property type="match status" value="1"/>
</dbReference>
<dbReference type="Proteomes" id="UP000184480">
    <property type="component" value="Unassembled WGS sequence"/>
</dbReference>
<evidence type="ECO:0000256" key="3">
    <source>
        <dbReference type="ARBA" id="ARBA00022643"/>
    </source>
</evidence>
<name>A0A1M5BLR6_9BACT</name>
<evidence type="ECO:0000313" key="7">
    <source>
        <dbReference type="EMBL" id="SHF43438.1"/>
    </source>
</evidence>
<protein>
    <submittedName>
        <fullName evidence="7">2,4-dienoyl-CoA reductase</fullName>
    </submittedName>
</protein>
<dbReference type="STRING" id="1346286.SAMN05444362_106115"/>
<dbReference type="Gene3D" id="3.20.20.70">
    <property type="entry name" value="Aldolase class I"/>
    <property type="match status" value="1"/>
</dbReference>
<keyword evidence="2" id="KW-0285">Flavoprotein</keyword>
<keyword evidence="5" id="KW-0560">Oxidoreductase</keyword>
<dbReference type="GO" id="GO:0010181">
    <property type="term" value="F:FMN binding"/>
    <property type="evidence" value="ECO:0007669"/>
    <property type="project" value="InterPro"/>
</dbReference>
<dbReference type="InterPro" id="IPR044152">
    <property type="entry name" value="YqjM-like"/>
</dbReference>
<evidence type="ECO:0000256" key="4">
    <source>
        <dbReference type="ARBA" id="ARBA00022857"/>
    </source>
</evidence>
<feature type="domain" description="NADH:flavin oxidoreductase/NADH oxidase N-terminal" evidence="6">
    <location>
        <begin position="1"/>
        <end position="319"/>
    </location>
</feature>
<dbReference type="InterPro" id="IPR001155">
    <property type="entry name" value="OxRdtase_FMN_N"/>
</dbReference>
<keyword evidence="3" id="KW-0288">FMN</keyword>
<dbReference type="InterPro" id="IPR013785">
    <property type="entry name" value="Aldolase_TIM"/>
</dbReference>